<dbReference type="EMBL" id="ANIE01000010">
    <property type="protein sequence ID" value="KEF29780.1"/>
    <property type="molecule type" value="Genomic_DNA"/>
</dbReference>
<dbReference type="AlphaFoldDB" id="A0A072N9R3"/>
<gene>
    <name evidence="2" type="ORF">D777_00285</name>
</gene>
<keyword evidence="1" id="KW-0175">Coiled coil</keyword>
<accession>A0A072N9R3</accession>
<evidence type="ECO:0000256" key="1">
    <source>
        <dbReference type="SAM" id="Coils"/>
    </source>
</evidence>
<dbReference type="PATRIC" id="fig|1137280.3.peg.3435"/>
<feature type="coiled-coil region" evidence="1">
    <location>
        <begin position="27"/>
        <end position="78"/>
    </location>
</feature>
<protein>
    <submittedName>
        <fullName evidence="2">Uncharacterized protein</fullName>
    </submittedName>
</protein>
<dbReference type="OrthoDB" id="9155693at2"/>
<proteinExistence type="predicted"/>
<comment type="caution">
    <text evidence="2">The sequence shown here is derived from an EMBL/GenBank/DDBJ whole genome shotgun (WGS) entry which is preliminary data.</text>
</comment>
<dbReference type="STRING" id="1137280.D777_00285"/>
<evidence type="ECO:0000313" key="3">
    <source>
        <dbReference type="Proteomes" id="UP000035057"/>
    </source>
</evidence>
<dbReference type="Pfam" id="PF19662">
    <property type="entry name" value="DUF6165"/>
    <property type="match status" value="1"/>
</dbReference>
<dbReference type="Proteomes" id="UP000035057">
    <property type="component" value="Unassembled WGS sequence"/>
</dbReference>
<keyword evidence="3" id="KW-1185">Reference proteome</keyword>
<sequence length="134" mass="15372">MADVIKVPVSFGEVLDKITILEIKSERIKDEAKLKNVRLELDELSETWNEAVADQSAIAELREQLKAVNEELWVIEDDIRDQEAAQDFGSRFIELARAVYVTNDKRAAIKKEVNLALGSRFVEEKSYQDYTARK</sequence>
<dbReference type="RefSeq" id="WP_036134823.1">
    <property type="nucleotide sequence ID" value="NZ_ANIE01000010.1"/>
</dbReference>
<organism evidence="2 3">
    <name type="scientific">Marinobacter nitratireducens</name>
    <dbReference type="NCBI Taxonomy" id="1137280"/>
    <lineage>
        <taxon>Bacteria</taxon>
        <taxon>Pseudomonadati</taxon>
        <taxon>Pseudomonadota</taxon>
        <taxon>Gammaproteobacteria</taxon>
        <taxon>Pseudomonadales</taxon>
        <taxon>Marinobacteraceae</taxon>
        <taxon>Marinobacter</taxon>
    </lineage>
</organism>
<reference evidence="2 3" key="1">
    <citation type="submission" date="2012-12" db="EMBL/GenBank/DDBJ databases">
        <title>Genome assembly of Marinobacter sp. AK21.</title>
        <authorList>
            <person name="Khatri I."/>
            <person name="Kumar R."/>
            <person name="Vaidya B."/>
            <person name="Subramanian S."/>
            <person name="Pinnaka A."/>
        </authorList>
    </citation>
    <scope>NUCLEOTIDE SEQUENCE [LARGE SCALE GENOMIC DNA]</scope>
    <source>
        <strain evidence="2 3">AK21</strain>
    </source>
</reference>
<name>A0A072N9R3_9GAMM</name>
<evidence type="ECO:0000313" key="2">
    <source>
        <dbReference type="EMBL" id="KEF29780.1"/>
    </source>
</evidence>
<dbReference type="InterPro" id="IPR046163">
    <property type="entry name" value="DUF6165"/>
</dbReference>